<name>A0A7W7R4N0_KITKI</name>
<keyword evidence="6" id="KW-1185">Reference proteome</keyword>
<dbReference type="Gene3D" id="3.40.630.190">
    <property type="entry name" value="LCP protein"/>
    <property type="match status" value="1"/>
</dbReference>
<feature type="domain" description="Cell envelope-related transcriptional attenuator" evidence="4">
    <location>
        <begin position="171"/>
        <end position="325"/>
    </location>
</feature>
<feature type="region of interest" description="Disordered" evidence="2">
    <location>
        <begin position="1"/>
        <end position="91"/>
    </location>
</feature>
<evidence type="ECO:0000256" key="3">
    <source>
        <dbReference type="SAM" id="Phobius"/>
    </source>
</evidence>
<dbReference type="NCBIfam" id="TIGR00350">
    <property type="entry name" value="lytR_cpsA_psr"/>
    <property type="match status" value="1"/>
</dbReference>
<accession>A0A7W7R4N0</accession>
<dbReference type="InterPro" id="IPR004474">
    <property type="entry name" value="LytR_CpsA_psr"/>
</dbReference>
<protein>
    <submittedName>
        <fullName evidence="5">LCP family protein required for cell wall assembly</fullName>
    </submittedName>
</protein>
<evidence type="ECO:0000256" key="2">
    <source>
        <dbReference type="SAM" id="MobiDB-lite"/>
    </source>
</evidence>
<evidence type="ECO:0000256" key="1">
    <source>
        <dbReference type="ARBA" id="ARBA00006068"/>
    </source>
</evidence>
<dbReference type="RefSeq" id="WP_184937545.1">
    <property type="nucleotide sequence ID" value="NZ_JACHJV010000001.1"/>
</dbReference>
<feature type="compositionally biased region" description="Low complexity" evidence="2">
    <location>
        <begin position="53"/>
        <end position="66"/>
    </location>
</feature>
<keyword evidence="3" id="KW-1133">Transmembrane helix</keyword>
<keyword evidence="3" id="KW-0472">Membrane</keyword>
<dbReference type="PANTHER" id="PTHR33392:SF6">
    <property type="entry name" value="POLYISOPRENYL-TEICHOIC ACID--PEPTIDOGLYCAN TEICHOIC ACID TRANSFERASE TAGU"/>
    <property type="match status" value="1"/>
</dbReference>
<proteinExistence type="inferred from homology"/>
<reference evidence="5 6" key="1">
    <citation type="submission" date="2020-08" db="EMBL/GenBank/DDBJ databases">
        <title>Sequencing the genomes of 1000 actinobacteria strains.</title>
        <authorList>
            <person name="Klenk H.-P."/>
        </authorList>
    </citation>
    <scope>NUCLEOTIDE SEQUENCE [LARGE SCALE GENOMIC DNA]</scope>
    <source>
        <strain evidence="5 6">DSM 41654</strain>
    </source>
</reference>
<comment type="caution">
    <text evidence="5">The sequence shown here is derived from an EMBL/GenBank/DDBJ whole genome shotgun (WGS) entry which is preliminary data.</text>
</comment>
<keyword evidence="3" id="KW-0812">Transmembrane</keyword>
<evidence type="ECO:0000313" key="5">
    <source>
        <dbReference type="EMBL" id="MBB4925387.1"/>
    </source>
</evidence>
<gene>
    <name evidence="5" type="ORF">FHR34_004380</name>
</gene>
<organism evidence="5 6">
    <name type="scientific">Kitasatospora kifunensis</name>
    <name type="common">Streptomyces kifunensis</name>
    <dbReference type="NCBI Taxonomy" id="58351"/>
    <lineage>
        <taxon>Bacteria</taxon>
        <taxon>Bacillati</taxon>
        <taxon>Actinomycetota</taxon>
        <taxon>Actinomycetes</taxon>
        <taxon>Kitasatosporales</taxon>
        <taxon>Streptomycetaceae</taxon>
        <taxon>Kitasatospora</taxon>
    </lineage>
</organism>
<dbReference type="Proteomes" id="UP000540506">
    <property type="component" value="Unassembled WGS sequence"/>
</dbReference>
<evidence type="ECO:0000259" key="4">
    <source>
        <dbReference type="Pfam" id="PF03816"/>
    </source>
</evidence>
<feature type="transmembrane region" description="Helical" evidence="3">
    <location>
        <begin position="98"/>
        <end position="118"/>
    </location>
</feature>
<comment type="similarity">
    <text evidence="1">Belongs to the LytR/CpsA/Psr (LCP) family.</text>
</comment>
<dbReference type="AlphaFoldDB" id="A0A7W7R4N0"/>
<dbReference type="EMBL" id="JACHJV010000001">
    <property type="protein sequence ID" value="MBB4925387.1"/>
    <property type="molecule type" value="Genomic_DNA"/>
</dbReference>
<evidence type="ECO:0000313" key="6">
    <source>
        <dbReference type="Proteomes" id="UP000540506"/>
    </source>
</evidence>
<feature type="compositionally biased region" description="Gly residues" evidence="2">
    <location>
        <begin position="8"/>
        <end position="28"/>
    </location>
</feature>
<dbReference type="InterPro" id="IPR050922">
    <property type="entry name" value="LytR/CpsA/Psr_CW_biosynth"/>
</dbReference>
<dbReference type="Pfam" id="PF03816">
    <property type="entry name" value="LytR_cpsA_psr"/>
    <property type="match status" value="1"/>
</dbReference>
<sequence>MNTWQQGRPGGGGSGYGGQEGAAGGGAGQPLPPGLSPRGPGAPGGRRPPAPRQAPGQPGQPLRQPAGPGGPGGPGGPVPPGARPQARKRWPRRRKIKYAVLGVVLAVVATSVGTYFWADSKLHHENVLGGYNGRPATGKGTNWLIVGSDSRNGLTDAQKQNLHTGSDDGKRSDSMMILHIGDHGNTLMSIPRDSWVPIPAHQDTSGSGRTIPATTSKINAAFNNGGGELLVRTVELNTGIHIDHYAEVGFAGFVGIVDAVGGVHMCIDKDIQDTDSGLNLKAGCQTLNGTQSLAFVRQRHQMADQDLGRMRNQQKFLSALAHQAASPTTLLNPFELYPLIGSGLDTLIVDDNTGLTDLATLFDAMRTVSGGDGKSITIPIANADYHTSTGESAVKWDPTKSKQVFDAIKNDTAVPTF</sequence>
<dbReference type="PANTHER" id="PTHR33392">
    <property type="entry name" value="POLYISOPRENYL-TEICHOIC ACID--PEPTIDOGLYCAN TEICHOIC ACID TRANSFERASE TAGU"/>
    <property type="match status" value="1"/>
</dbReference>